<dbReference type="AlphaFoldDB" id="A0AAD9QCV1"/>
<reference evidence="1" key="1">
    <citation type="journal article" date="2023" name="G3 (Bethesda)">
        <title>Whole genome assembly and annotation of the endangered Caribbean coral Acropora cervicornis.</title>
        <authorList>
            <person name="Selwyn J.D."/>
            <person name="Vollmer S.V."/>
        </authorList>
    </citation>
    <scope>NUCLEOTIDE SEQUENCE</scope>
    <source>
        <strain evidence="1">K2</strain>
    </source>
</reference>
<dbReference type="PANTHER" id="PTHR46880">
    <property type="entry name" value="RAS-ASSOCIATING DOMAIN-CONTAINING PROTEIN"/>
    <property type="match status" value="1"/>
</dbReference>
<evidence type="ECO:0000313" key="1">
    <source>
        <dbReference type="EMBL" id="KAK2558938.1"/>
    </source>
</evidence>
<dbReference type="Proteomes" id="UP001249851">
    <property type="component" value="Unassembled WGS sequence"/>
</dbReference>
<proteinExistence type="predicted"/>
<keyword evidence="2" id="KW-1185">Reference proteome</keyword>
<dbReference type="PANTHER" id="PTHR46880:SF5">
    <property type="entry name" value="DUF4371 DOMAIN-CONTAINING PROTEIN"/>
    <property type="match status" value="1"/>
</dbReference>
<dbReference type="InterPro" id="IPR012337">
    <property type="entry name" value="RNaseH-like_sf"/>
</dbReference>
<reference evidence="1" key="2">
    <citation type="journal article" date="2023" name="Science">
        <title>Genomic signatures of disease resistance in endangered staghorn corals.</title>
        <authorList>
            <person name="Vollmer S.V."/>
            <person name="Selwyn J.D."/>
            <person name="Despard B.A."/>
            <person name="Roesel C.L."/>
        </authorList>
    </citation>
    <scope>NUCLEOTIDE SEQUENCE</scope>
    <source>
        <strain evidence="1">K2</strain>
    </source>
</reference>
<evidence type="ECO:0000313" key="2">
    <source>
        <dbReference type="Proteomes" id="UP001249851"/>
    </source>
</evidence>
<comment type="caution">
    <text evidence="1">The sequence shown here is derived from an EMBL/GenBank/DDBJ whole genome shotgun (WGS) entry which is preliminary data.</text>
</comment>
<dbReference type="SUPFAM" id="SSF53098">
    <property type="entry name" value="Ribonuclease H-like"/>
    <property type="match status" value="1"/>
</dbReference>
<sequence>MADGATDIGTREVLDVYVKLLDNGKAVNTFVALKECPYGKTHEITEAITLAMDEKDRNWKDKTACHGKDGANVMVGQHGGVFGILKQDIPSLISVHCIAHKLELGLQDTIKGIPPFQEVKELLQGMWKYYKYSCKALKELKDLAESLDEKSYNCIKADGSRWVPHLLRAPQVLLCKNYRIIVIHFEHASQARDSSAQMQGRAKNYCKKLKSFKFLKFMHLLLDVIKEVSKASLFFQRDDVTVSAVQLKIDTLCGALDAMNLRTGEHVRSFCAEITDDNVFKGIHLTRENGDDASYTDIKTEVTASAKEYFHIRNFQFPGGSSLLWSSRSKKTPVVAKREVRSPPLVRTSQLT</sequence>
<organism evidence="1 2">
    <name type="scientific">Acropora cervicornis</name>
    <name type="common">Staghorn coral</name>
    <dbReference type="NCBI Taxonomy" id="6130"/>
    <lineage>
        <taxon>Eukaryota</taxon>
        <taxon>Metazoa</taxon>
        <taxon>Cnidaria</taxon>
        <taxon>Anthozoa</taxon>
        <taxon>Hexacorallia</taxon>
        <taxon>Scleractinia</taxon>
        <taxon>Astrocoeniina</taxon>
        <taxon>Acroporidae</taxon>
        <taxon>Acropora</taxon>
    </lineage>
</organism>
<accession>A0AAD9QCV1</accession>
<protein>
    <submittedName>
        <fullName evidence="1">Zinc finger protein 862</fullName>
    </submittedName>
</protein>
<dbReference type="EMBL" id="JARQWQ010000042">
    <property type="protein sequence ID" value="KAK2558938.1"/>
    <property type="molecule type" value="Genomic_DNA"/>
</dbReference>
<name>A0AAD9QCV1_ACRCE</name>
<gene>
    <name evidence="1" type="ORF">P5673_018563</name>
</gene>